<dbReference type="EMBL" id="AYYE01000877">
    <property type="protein sequence ID" value="ETK08967.1"/>
    <property type="molecule type" value="Genomic_DNA"/>
</dbReference>
<sequence length="41" mass="4802">MMKRLLFTLFRAGYPSADFYAALAKPREGLTDMDLPPKRRR</sequence>
<evidence type="ECO:0000313" key="2">
    <source>
        <dbReference type="Proteomes" id="UP000034982"/>
    </source>
</evidence>
<dbReference type="AlphaFoldDB" id="W2CRB5"/>
<reference evidence="1 2" key="1">
    <citation type="submission" date="2013-11" db="EMBL/GenBank/DDBJ databases">
        <title>Single cell genomics of uncultured Tannerella BU063 (oral taxon 286).</title>
        <authorList>
            <person name="Beall C.J."/>
            <person name="Campbell A.G."/>
            <person name="Griffen A.L."/>
            <person name="Podar M."/>
            <person name="Leys E.J."/>
        </authorList>
    </citation>
    <scope>NUCLEOTIDE SEQUENCE [LARGE SCALE GENOMIC DNA]</scope>
    <source>
        <strain evidence="1">Cell 1/3</strain>
    </source>
</reference>
<comment type="caution">
    <text evidence="1">The sequence shown here is derived from an EMBL/GenBank/DDBJ whole genome shotgun (WGS) entry which is preliminary data.</text>
</comment>
<organism evidence="1 2">
    <name type="scientific">Tannerella sp. oral taxon BU063 isolate Cell 1/3</name>
    <dbReference type="NCBI Taxonomy" id="1411022"/>
    <lineage>
        <taxon>Bacteria</taxon>
        <taxon>Pseudomonadati</taxon>
        <taxon>Bacteroidota</taxon>
        <taxon>Bacteroidia</taxon>
        <taxon>Bacteroidales</taxon>
        <taxon>Tannerellaceae</taxon>
        <taxon>Tannerella</taxon>
    </lineage>
</organism>
<accession>W2CRB5</accession>
<gene>
    <name evidence="1" type="ORF">T230_05855</name>
</gene>
<name>W2CRB5_9BACT</name>
<proteinExistence type="predicted"/>
<dbReference type="Proteomes" id="UP000034982">
    <property type="component" value="Unassembled WGS sequence"/>
</dbReference>
<evidence type="ECO:0000313" key="1">
    <source>
        <dbReference type="EMBL" id="ETK08967.1"/>
    </source>
</evidence>
<protein>
    <submittedName>
        <fullName evidence="1">Uncharacterized protein</fullName>
    </submittedName>
</protein>